<dbReference type="GO" id="GO:0003676">
    <property type="term" value="F:nucleic acid binding"/>
    <property type="evidence" value="ECO:0007669"/>
    <property type="project" value="InterPro"/>
</dbReference>
<comment type="caution">
    <text evidence="6">The sequence shown here is derived from an EMBL/GenBank/DDBJ whole genome shotgun (WGS) entry which is preliminary data.</text>
</comment>
<organism evidence="6 7">
    <name type="scientific">Leucocoprinus birnbaumii</name>
    <dbReference type="NCBI Taxonomy" id="56174"/>
    <lineage>
        <taxon>Eukaryota</taxon>
        <taxon>Fungi</taxon>
        <taxon>Dikarya</taxon>
        <taxon>Basidiomycota</taxon>
        <taxon>Agaricomycotina</taxon>
        <taxon>Agaricomycetes</taxon>
        <taxon>Agaricomycetidae</taxon>
        <taxon>Agaricales</taxon>
        <taxon>Agaricineae</taxon>
        <taxon>Agaricaceae</taxon>
        <taxon>Leucocoprinus</taxon>
    </lineage>
</organism>
<feature type="region of interest" description="Disordered" evidence="4">
    <location>
        <begin position="322"/>
        <end position="451"/>
    </location>
</feature>
<dbReference type="InterPro" id="IPR026822">
    <property type="entry name" value="Spp2/MOS2_G-patch"/>
</dbReference>
<feature type="compositionally biased region" description="Basic and acidic residues" evidence="4">
    <location>
        <begin position="332"/>
        <end position="360"/>
    </location>
</feature>
<dbReference type="PROSITE" id="PS50174">
    <property type="entry name" value="G_PATCH"/>
    <property type="match status" value="1"/>
</dbReference>
<keyword evidence="3" id="KW-0539">Nucleus</keyword>
<sequence length="451" mass="50703">MAAPQKVSFTVRRPSPVSRATSSGPDSDNSSFKIPPLPRHLAQSTVSTPLGSPLARNEADSPYTNGYDDSSDEDDAIQDELVTGFDKFGVQRCVKVSSFWPQSSQLTEAAIDDSHFHRLHEDRKKKDQGPLVIPALKNKDWRELARKRRSTQQYVPNSIKVQTGADGSVGGLGTRDVIGSGPVLSGIHLGKKVVKVEADDGIVMKEEVKMEEVHLSEDEIARRAILAEASGDSSGPIIDAIPTPLTEGDAYKQDVDELPEVASLEDYARVPVEQFGAAMLRGMGWKEGTAASKNGKGMAQPYLPAARPALLGIGAKEMEVFDDGSKKKKGPSRPERKYVPVIKQERTREGTPGSGRERSGSPHRSRRNSPDPHRTKDRSDRRWDNDYDRDRKHDRERERERDRDRGKDKYREKERERGHYERNGDRRDKDKRRDYNYGGERSRDSSRRRDY</sequence>
<dbReference type="GO" id="GO:0000398">
    <property type="term" value="P:mRNA splicing, via spliceosome"/>
    <property type="evidence" value="ECO:0007669"/>
    <property type="project" value="InterPro"/>
</dbReference>
<feature type="compositionally biased region" description="Basic and acidic residues" evidence="4">
    <location>
        <begin position="368"/>
        <end position="451"/>
    </location>
</feature>
<feature type="region of interest" description="Disordered" evidence="4">
    <location>
        <begin position="1"/>
        <end position="76"/>
    </location>
</feature>
<feature type="compositionally biased region" description="Polar residues" evidence="4">
    <location>
        <begin position="18"/>
        <end position="32"/>
    </location>
</feature>
<keyword evidence="7" id="KW-1185">Reference proteome</keyword>
<comment type="subcellular location">
    <subcellularLocation>
        <location evidence="1">Nucleus</location>
    </subcellularLocation>
</comment>
<dbReference type="PANTHER" id="PTHR15818">
    <property type="entry name" value="G PATCH AND KOW-CONTAINING"/>
    <property type="match status" value="1"/>
</dbReference>
<evidence type="ECO:0000313" key="7">
    <source>
        <dbReference type="Proteomes" id="UP001213000"/>
    </source>
</evidence>
<dbReference type="InterPro" id="IPR045166">
    <property type="entry name" value="Spp2-like"/>
</dbReference>
<name>A0AAD5YSH2_9AGAR</name>
<dbReference type="InterPro" id="IPR000467">
    <property type="entry name" value="G_patch_dom"/>
</dbReference>
<proteinExistence type="inferred from homology"/>
<comment type="similarity">
    <text evidence="2">Belongs to the SPP2 family.</text>
</comment>
<dbReference type="EMBL" id="JANIEX010000267">
    <property type="protein sequence ID" value="KAJ3569833.1"/>
    <property type="molecule type" value="Genomic_DNA"/>
</dbReference>
<evidence type="ECO:0000256" key="3">
    <source>
        <dbReference type="ARBA" id="ARBA00023242"/>
    </source>
</evidence>
<evidence type="ECO:0000256" key="4">
    <source>
        <dbReference type="SAM" id="MobiDB-lite"/>
    </source>
</evidence>
<dbReference type="Pfam" id="PF12656">
    <property type="entry name" value="G-patch_2"/>
    <property type="match status" value="1"/>
</dbReference>
<dbReference type="Proteomes" id="UP001213000">
    <property type="component" value="Unassembled WGS sequence"/>
</dbReference>
<evidence type="ECO:0000259" key="5">
    <source>
        <dbReference type="PROSITE" id="PS50174"/>
    </source>
</evidence>
<protein>
    <recommendedName>
        <fullName evidence="5">G-patch domain-containing protein</fullName>
    </recommendedName>
</protein>
<feature type="domain" description="G-patch" evidence="5">
    <location>
        <begin position="272"/>
        <end position="318"/>
    </location>
</feature>
<gene>
    <name evidence="6" type="ORF">NP233_g4791</name>
</gene>
<accession>A0AAD5YSH2</accession>
<evidence type="ECO:0000313" key="6">
    <source>
        <dbReference type="EMBL" id="KAJ3569833.1"/>
    </source>
</evidence>
<dbReference type="GO" id="GO:0005681">
    <property type="term" value="C:spliceosomal complex"/>
    <property type="evidence" value="ECO:0007669"/>
    <property type="project" value="TreeGrafter"/>
</dbReference>
<dbReference type="PANTHER" id="PTHR15818:SF2">
    <property type="entry name" value="G-PATCH DOMAIN AND KOW MOTIFS-CONTAINING PROTEIN"/>
    <property type="match status" value="1"/>
</dbReference>
<evidence type="ECO:0000256" key="1">
    <source>
        <dbReference type="ARBA" id="ARBA00004123"/>
    </source>
</evidence>
<evidence type="ECO:0000256" key="2">
    <source>
        <dbReference type="ARBA" id="ARBA00008576"/>
    </source>
</evidence>
<dbReference type="AlphaFoldDB" id="A0AAD5YSH2"/>
<reference evidence="6" key="1">
    <citation type="submission" date="2022-07" db="EMBL/GenBank/DDBJ databases">
        <title>Genome Sequence of Leucocoprinus birnbaumii.</title>
        <authorList>
            <person name="Buettner E."/>
        </authorList>
    </citation>
    <scope>NUCLEOTIDE SEQUENCE</scope>
    <source>
        <strain evidence="6">VT141</strain>
    </source>
</reference>